<evidence type="ECO:0000256" key="1">
    <source>
        <dbReference type="ARBA" id="ARBA00009528"/>
    </source>
</evidence>
<keyword evidence="4" id="KW-0378">Hydrolase</keyword>
<dbReference type="EMBL" id="KK114734">
    <property type="protein sequence ID" value="KFM63195.1"/>
    <property type="molecule type" value="Genomic_DNA"/>
</dbReference>
<dbReference type="CDD" id="cd00433">
    <property type="entry name" value="Peptidase_M17"/>
    <property type="match status" value="1"/>
</dbReference>
<proteinExistence type="inferred from homology"/>
<dbReference type="STRING" id="407821.A0A087TDK6"/>
<dbReference type="GO" id="GO:0070006">
    <property type="term" value="F:metalloaminopeptidase activity"/>
    <property type="evidence" value="ECO:0007669"/>
    <property type="project" value="InterPro"/>
</dbReference>
<dbReference type="PRINTS" id="PR00481">
    <property type="entry name" value="LAMNOPPTDASE"/>
</dbReference>
<evidence type="ECO:0000256" key="2">
    <source>
        <dbReference type="ARBA" id="ARBA00022438"/>
    </source>
</evidence>
<evidence type="ECO:0000259" key="5">
    <source>
        <dbReference type="PROSITE" id="PS00631"/>
    </source>
</evidence>
<dbReference type="Proteomes" id="UP000054359">
    <property type="component" value="Unassembled WGS sequence"/>
</dbReference>
<accession>A0A087TDK6</accession>
<dbReference type="AlphaFoldDB" id="A0A087TDK6"/>
<dbReference type="SUPFAM" id="SSF53187">
    <property type="entry name" value="Zn-dependent exopeptidases"/>
    <property type="match status" value="1"/>
</dbReference>
<evidence type="ECO:0000313" key="6">
    <source>
        <dbReference type="EMBL" id="KFM63195.1"/>
    </source>
</evidence>
<dbReference type="GO" id="GO:0005737">
    <property type="term" value="C:cytoplasm"/>
    <property type="evidence" value="ECO:0007669"/>
    <property type="project" value="InterPro"/>
</dbReference>
<keyword evidence="3" id="KW-0645">Protease</keyword>
<dbReference type="PANTHER" id="PTHR11963">
    <property type="entry name" value="LEUCINE AMINOPEPTIDASE-RELATED"/>
    <property type="match status" value="1"/>
</dbReference>
<dbReference type="OMA" id="KSKDGMC"/>
<reference evidence="6 7" key="1">
    <citation type="submission" date="2013-11" db="EMBL/GenBank/DDBJ databases">
        <title>Genome sequencing of Stegodyphus mimosarum.</title>
        <authorList>
            <person name="Bechsgaard J."/>
        </authorList>
    </citation>
    <scope>NUCLEOTIDE SEQUENCE [LARGE SCALE GENOMIC DNA]</scope>
</reference>
<dbReference type="GO" id="GO:0030145">
    <property type="term" value="F:manganese ion binding"/>
    <property type="evidence" value="ECO:0007669"/>
    <property type="project" value="InterPro"/>
</dbReference>
<gene>
    <name evidence="6" type="ORF">X975_23745</name>
</gene>
<dbReference type="Gene3D" id="3.40.630.10">
    <property type="entry name" value="Zn peptidases"/>
    <property type="match status" value="1"/>
</dbReference>
<comment type="similarity">
    <text evidence="1">Belongs to the peptidase M17 family.</text>
</comment>
<dbReference type="InterPro" id="IPR000819">
    <property type="entry name" value="Peptidase_M17_C"/>
</dbReference>
<feature type="domain" description="Cytosol aminopeptidase" evidence="5">
    <location>
        <begin position="154"/>
        <end position="161"/>
    </location>
</feature>
<dbReference type="InterPro" id="IPR011356">
    <property type="entry name" value="Leucine_aapep/pepB"/>
</dbReference>
<organism evidence="6 7">
    <name type="scientific">Stegodyphus mimosarum</name>
    <name type="common">African social velvet spider</name>
    <dbReference type="NCBI Taxonomy" id="407821"/>
    <lineage>
        <taxon>Eukaryota</taxon>
        <taxon>Metazoa</taxon>
        <taxon>Ecdysozoa</taxon>
        <taxon>Arthropoda</taxon>
        <taxon>Chelicerata</taxon>
        <taxon>Arachnida</taxon>
        <taxon>Araneae</taxon>
        <taxon>Araneomorphae</taxon>
        <taxon>Entelegynae</taxon>
        <taxon>Eresoidea</taxon>
        <taxon>Eresidae</taxon>
        <taxon>Stegodyphus</taxon>
    </lineage>
</organism>
<dbReference type="GO" id="GO:0006508">
    <property type="term" value="P:proteolysis"/>
    <property type="evidence" value="ECO:0007669"/>
    <property type="project" value="UniProtKB-KW"/>
</dbReference>
<evidence type="ECO:0000256" key="4">
    <source>
        <dbReference type="ARBA" id="ARBA00022801"/>
    </source>
</evidence>
<dbReference type="PANTHER" id="PTHR11963:SF4">
    <property type="entry name" value="AMINOPEPTIDASE NPEPL1-RELATED"/>
    <property type="match status" value="1"/>
</dbReference>
<evidence type="ECO:0000256" key="3">
    <source>
        <dbReference type="ARBA" id="ARBA00022670"/>
    </source>
</evidence>
<sequence>MPCSEMNTDAFLQEIHKVGDALGIKPEVIRGQDLAKRGFGGIYSVGQAAEHPPALAILSHTDPDAEETIAWVGKGIVYDTGGLCIKSKTSMAGMKRDCGGAAAILGAFYVAVKLGFQENLHAIFCLAENAVGPKAVRPDDIITMYSGRTVEINNTDAEGRLVLGDGVAYAEKDLNATTILDMATLTGAQGTATGRYHAALLTNSEEWEKAAVKAGQISGDLVHPVPYTPEIHFNEFASNIADMKNSVADRSNAQPSCAGLFVGAQIGFDYEGYWMHVDMASPVHCGDRATGYGVALLTTLFGHASDNSLLQMLSPHMEAEGNGMESASKKLRLE</sequence>
<feature type="non-terminal residue" evidence="6">
    <location>
        <position position="334"/>
    </location>
</feature>
<protein>
    <recommendedName>
        <fullName evidence="5">Cytosol aminopeptidase domain-containing protein</fullName>
    </recommendedName>
</protein>
<dbReference type="Pfam" id="PF00883">
    <property type="entry name" value="Peptidase_M17"/>
    <property type="match status" value="1"/>
</dbReference>
<keyword evidence="2" id="KW-0031">Aminopeptidase</keyword>
<dbReference type="OrthoDB" id="6429228at2759"/>
<evidence type="ECO:0000313" key="7">
    <source>
        <dbReference type="Proteomes" id="UP000054359"/>
    </source>
</evidence>
<name>A0A087TDK6_STEMI</name>
<dbReference type="PROSITE" id="PS00631">
    <property type="entry name" value="CYTOSOL_AP"/>
    <property type="match status" value="1"/>
</dbReference>
<keyword evidence="7" id="KW-1185">Reference proteome</keyword>